<dbReference type="EMBL" id="BGPR01121907">
    <property type="protein sequence ID" value="GBN22741.1"/>
    <property type="molecule type" value="Genomic_DNA"/>
</dbReference>
<sequence>MAEMDSLDYSPSFGSFRVLHRSAVREEIAGHTYIHTYVCLPSNFNRIDTFIMMVHCLRSFTQTVLAPFSFLSPADTCHSYRATDCLNTSRRKHQDRGLKTRTRDRNTGSEHGIGARDRSTGPEYGT</sequence>
<proteinExistence type="predicted"/>
<feature type="region of interest" description="Disordered" evidence="1">
    <location>
        <begin position="89"/>
        <end position="126"/>
    </location>
</feature>
<keyword evidence="3" id="KW-1185">Reference proteome</keyword>
<dbReference type="AlphaFoldDB" id="A0A4Y2M6T8"/>
<dbReference type="Proteomes" id="UP000499080">
    <property type="component" value="Unassembled WGS sequence"/>
</dbReference>
<protein>
    <submittedName>
        <fullName evidence="2">Uncharacterized protein</fullName>
    </submittedName>
</protein>
<gene>
    <name evidence="2" type="ORF">AVEN_220909_1</name>
</gene>
<evidence type="ECO:0000313" key="2">
    <source>
        <dbReference type="EMBL" id="GBN22741.1"/>
    </source>
</evidence>
<evidence type="ECO:0000313" key="3">
    <source>
        <dbReference type="Proteomes" id="UP000499080"/>
    </source>
</evidence>
<name>A0A4Y2M6T8_ARAVE</name>
<evidence type="ECO:0000256" key="1">
    <source>
        <dbReference type="SAM" id="MobiDB-lite"/>
    </source>
</evidence>
<organism evidence="2 3">
    <name type="scientific">Araneus ventricosus</name>
    <name type="common">Orbweaver spider</name>
    <name type="synonym">Epeira ventricosa</name>
    <dbReference type="NCBI Taxonomy" id="182803"/>
    <lineage>
        <taxon>Eukaryota</taxon>
        <taxon>Metazoa</taxon>
        <taxon>Ecdysozoa</taxon>
        <taxon>Arthropoda</taxon>
        <taxon>Chelicerata</taxon>
        <taxon>Arachnida</taxon>
        <taxon>Araneae</taxon>
        <taxon>Araneomorphae</taxon>
        <taxon>Entelegynae</taxon>
        <taxon>Araneoidea</taxon>
        <taxon>Araneidae</taxon>
        <taxon>Araneus</taxon>
    </lineage>
</organism>
<reference evidence="2 3" key="1">
    <citation type="journal article" date="2019" name="Sci. Rep.">
        <title>Orb-weaving spider Araneus ventricosus genome elucidates the spidroin gene catalogue.</title>
        <authorList>
            <person name="Kono N."/>
            <person name="Nakamura H."/>
            <person name="Ohtoshi R."/>
            <person name="Moran D.A.P."/>
            <person name="Shinohara A."/>
            <person name="Yoshida Y."/>
            <person name="Fujiwara M."/>
            <person name="Mori M."/>
            <person name="Tomita M."/>
            <person name="Arakawa K."/>
        </authorList>
    </citation>
    <scope>NUCLEOTIDE SEQUENCE [LARGE SCALE GENOMIC DNA]</scope>
</reference>
<comment type="caution">
    <text evidence="2">The sequence shown here is derived from an EMBL/GenBank/DDBJ whole genome shotgun (WGS) entry which is preliminary data.</text>
</comment>
<accession>A0A4Y2M6T8</accession>
<feature type="compositionally biased region" description="Basic and acidic residues" evidence="1">
    <location>
        <begin position="95"/>
        <end position="120"/>
    </location>
</feature>